<proteinExistence type="predicted"/>
<dbReference type="AlphaFoldDB" id="A0A1Y3U5H0"/>
<reference evidence="2" key="1">
    <citation type="submission" date="2017-04" db="EMBL/GenBank/DDBJ databases">
        <title>Function of individual gut microbiota members based on whole genome sequencing of pure cultures obtained from chicken caecum.</title>
        <authorList>
            <person name="Medvecky M."/>
            <person name="Cejkova D."/>
            <person name="Polansky O."/>
            <person name="Karasova D."/>
            <person name="Kubasova T."/>
            <person name="Cizek A."/>
            <person name="Rychlik I."/>
        </authorList>
    </citation>
    <scope>NUCLEOTIDE SEQUENCE [LARGE SCALE GENOMIC DNA]</scope>
    <source>
        <strain evidence="2">An70</strain>
    </source>
</reference>
<dbReference type="Gene3D" id="3.40.50.1110">
    <property type="entry name" value="SGNH hydrolase"/>
    <property type="match status" value="1"/>
</dbReference>
<dbReference type="EMBL" id="NFHO01000002">
    <property type="protein sequence ID" value="OUN44032.1"/>
    <property type="molecule type" value="Genomic_DNA"/>
</dbReference>
<dbReference type="SUPFAM" id="SSF52266">
    <property type="entry name" value="SGNH hydrolase"/>
    <property type="match status" value="1"/>
</dbReference>
<sequence length="328" mass="36287">MPLSKPSPELRHIALRLAVTAAALVIALAGISRIVLPKHNQDAHGPNNYEAAHGIFAEPENSVDLLFLGDSETYCAITPLELWHNHGIASYISATGAQRLPLTLSMLNRVLGCQRPKIVILETNCLFRTVTPGTVARQTANDALPVLEYHNRWKTLRPDDLTAAPFSIGTADFKGYRLKTGVSAADDSSYMTPTMDSESIRSLNRWYLEQIADVCRSHDIKLVLVSTPSTVNWNMKRHNCVQQLAGELDVDYIDLNTGKNRAQIDWSTDTFDGGDHLNLQGAQKATAKLGEILRNSYQLPDHSGESAYRSWDEAYARYERVVNEGAAS</sequence>
<gene>
    <name evidence="1" type="ORF">B5G21_01760</name>
</gene>
<protein>
    <submittedName>
        <fullName evidence="1">Uncharacterized protein</fullName>
    </submittedName>
</protein>
<dbReference type="STRING" id="1118060.GCA_000311845_01796"/>
<evidence type="ECO:0000313" key="2">
    <source>
        <dbReference type="Proteomes" id="UP000196560"/>
    </source>
</evidence>
<dbReference type="Proteomes" id="UP000196560">
    <property type="component" value="Unassembled WGS sequence"/>
</dbReference>
<dbReference type="InterPro" id="IPR036514">
    <property type="entry name" value="SGNH_hydro_sf"/>
</dbReference>
<name>A0A1Y3U5H0_9ACTN</name>
<organism evidence="1 2">
    <name type="scientific">Enorma massiliensis</name>
    <dbReference type="NCBI Taxonomy" id="1472761"/>
    <lineage>
        <taxon>Bacteria</taxon>
        <taxon>Bacillati</taxon>
        <taxon>Actinomycetota</taxon>
        <taxon>Coriobacteriia</taxon>
        <taxon>Coriobacteriales</taxon>
        <taxon>Coriobacteriaceae</taxon>
        <taxon>Enorma</taxon>
    </lineage>
</organism>
<comment type="caution">
    <text evidence="1">The sequence shown here is derived from an EMBL/GenBank/DDBJ whole genome shotgun (WGS) entry which is preliminary data.</text>
</comment>
<evidence type="ECO:0000313" key="1">
    <source>
        <dbReference type="EMBL" id="OUN44032.1"/>
    </source>
</evidence>
<dbReference type="RefSeq" id="WP_087185791.1">
    <property type="nucleotide sequence ID" value="NZ_NFHO01000002.1"/>
</dbReference>
<dbReference type="eggNOG" id="COG2755">
    <property type="taxonomic scope" value="Bacteria"/>
</dbReference>
<accession>A0A1Y3U5H0</accession>
<keyword evidence="2" id="KW-1185">Reference proteome</keyword>